<organism evidence="2 3">
    <name type="scientific">Desulfopila aestuarii DSM 18488</name>
    <dbReference type="NCBI Taxonomy" id="1121416"/>
    <lineage>
        <taxon>Bacteria</taxon>
        <taxon>Pseudomonadati</taxon>
        <taxon>Thermodesulfobacteriota</taxon>
        <taxon>Desulfobulbia</taxon>
        <taxon>Desulfobulbales</taxon>
        <taxon>Desulfocapsaceae</taxon>
        <taxon>Desulfopila</taxon>
    </lineage>
</organism>
<dbReference type="Pfam" id="PF05119">
    <property type="entry name" value="Terminase_4"/>
    <property type="match status" value="1"/>
</dbReference>
<name>A0A1M7YJR7_9BACT</name>
<dbReference type="EMBL" id="FRFE01000042">
    <property type="protein sequence ID" value="SHO52875.1"/>
    <property type="molecule type" value="Genomic_DNA"/>
</dbReference>
<dbReference type="STRING" id="1121416.SAMN02745220_04813"/>
<dbReference type="OrthoDB" id="6010489at2"/>
<keyword evidence="3" id="KW-1185">Reference proteome</keyword>
<dbReference type="NCBIfam" id="TIGR01558">
    <property type="entry name" value="sm_term_P27"/>
    <property type="match status" value="1"/>
</dbReference>
<gene>
    <name evidence="2" type="ORF">SAMN02745220_04813</name>
</gene>
<reference evidence="2 3" key="1">
    <citation type="submission" date="2016-12" db="EMBL/GenBank/DDBJ databases">
        <authorList>
            <person name="Song W.-J."/>
            <person name="Kurnit D.M."/>
        </authorList>
    </citation>
    <scope>NUCLEOTIDE SEQUENCE [LARGE SCALE GENOMIC DNA]</scope>
    <source>
        <strain evidence="2 3">DSM 18488</strain>
    </source>
</reference>
<feature type="region of interest" description="Disordered" evidence="1">
    <location>
        <begin position="1"/>
        <end position="21"/>
    </location>
</feature>
<evidence type="ECO:0000256" key="1">
    <source>
        <dbReference type="SAM" id="MobiDB-lite"/>
    </source>
</evidence>
<dbReference type="Proteomes" id="UP000184603">
    <property type="component" value="Unassembled WGS sequence"/>
</dbReference>
<proteinExistence type="predicted"/>
<sequence>MNRGRKPVPGKIHQLHGTYRDDRHGKELHAETILPDPPERLPEIGKIEWRRLAAELHKIGIMSALDVTALEMYCTVFARWVEAEKELQEDPGRGIISTPNGYAVQGPWLQISNNCIKQMQSLSAEFGLTPATRARIRFIEKQPKQLDLLDLLDELSKAKAKVANG</sequence>
<evidence type="ECO:0000313" key="3">
    <source>
        <dbReference type="Proteomes" id="UP000184603"/>
    </source>
</evidence>
<accession>A0A1M7YJR7</accession>
<dbReference type="AlphaFoldDB" id="A0A1M7YJR7"/>
<evidence type="ECO:0000313" key="2">
    <source>
        <dbReference type="EMBL" id="SHO52875.1"/>
    </source>
</evidence>
<dbReference type="InterPro" id="IPR006448">
    <property type="entry name" value="Phage_term_ssu_P27"/>
</dbReference>
<protein>
    <submittedName>
        <fullName evidence="2">Phage terminase, small subunit, putative, P27 family</fullName>
    </submittedName>
</protein>